<dbReference type="PANTHER" id="PTHR12587">
    <property type="entry name" value="LAR INTERACTING PROTEIN LIP -RELATED PROTEIN"/>
    <property type="match status" value="1"/>
</dbReference>
<evidence type="ECO:0000313" key="4">
    <source>
        <dbReference type="EMBL" id="KAF5396512.1"/>
    </source>
</evidence>
<feature type="region of interest" description="Disordered" evidence="3">
    <location>
        <begin position="1"/>
        <end position="30"/>
    </location>
</feature>
<proteinExistence type="predicted"/>
<dbReference type="EMBL" id="LUCH01007969">
    <property type="protein sequence ID" value="KAF5396512.1"/>
    <property type="molecule type" value="Genomic_DNA"/>
</dbReference>
<dbReference type="AlphaFoldDB" id="A0A8J4SLB5"/>
<protein>
    <submittedName>
        <fullName evidence="4">Liprin-alpha-1</fullName>
    </submittedName>
</protein>
<name>A0A8J4SLB5_9TREM</name>
<evidence type="ECO:0000256" key="2">
    <source>
        <dbReference type="SAM" id="Coils"/>
    </source>
</evidence>
<feature type="compositionally biased region" description="Polar residues" evidence="3">
    <location>
        <begin position="12"/>
        <end position="27"/>
    </location>
</feature>
<dbReference type="GO" id="GO:0048786">
    <property type="term" value="C:presynaptic active zone"/>
    <property type="evidence" value="ECO:0007669"/>
    <property type="project" value="TreeGrafter"/>
</dbReference>
<gene>
    <name evidence="4" type="ORF">PHET_10690</name>
</gene>
<reference evidence="4" key="1">
    <citation type="submission" date="2019-05" db="EMBL/GenBank/DDBJ databases">
        <title>Annotation for the trematode Paragonimus heterotremus.</title>
        <authorList>
            <person name="Choi Y.-J."/>
        </authorList>
    </citation>
    <scope>NUCLEOTIDE SEQUENCE</scope>
    <source>
        <strain evidence="4">LC</strain>
    </source>
</reference>
<sequence length="132" mass="15258">MCDVMPTIAEDGNSSQGDRDSQASGEGTNVEDMLLSILDERDRLMENLHDAQDQLIYTQNRLTEIERERDALNRQLSEKLPEDLSLLAKEVHRLRDQLVEREEEIIELKSERNNTRVSNAYTRCLDQITSQP</sequence>
<dbReference type="InterPro" id="IPR029515">
    <property type="entry name" value="Liprin"/>
</dbReference>
<dbReference type="GO" id="GO:0050808">
    <property type="term" value="P:synapse organization"/>
    <property type="evidence" value="ECO:0007669"/>
    <property type="project" value="TreeGrafter"/>
</dbReference>
<feature type="coiled-coil region" evidence="2">
    <location>
        <begin position="34"/>
        <end position="111"/>
    </location>
</feature>
<dbReference type="OrthoDB" id="2132119at2759"/>
<dbReference type="PANTHER" id="PTHR12587:SF20">
    <property type="entry name" value="LIPRIN-ALPHA, ISOFORM E"/>
    <property type="match status" value="1"/>
</dbReference>
<evidence type="ECO:0000313" key="5">
    <source>
        <dbReference type="Proteomes" id="UP000748531"/>
    </source>
</evidence>
<keyword evidence="5" id="KW-1185">Reference proteome</keyword>
<keyword evidence="1" id="KW-0677">Repeat</keyword>
<dbReference type="Proteomes" id="UP000748531">
    <property type="component" value="Unassembled WGS sequence"/>
</dbReference>
<organism evidence="4 5">
    <name type="scientific">Paragonimus heterotremus</name>
    <dbReference type="NCBI Taxonomy" id="100268"/>
    <lineage>
        <taxon>Eukaryota</taxon>
        <taxon>Metazoa</taxon>
        <taxon>Spiralia</taxon>
        <taxon>Lophotrochozoa</taxon>
        <taxon>Platyhelminthes</taxon>
        <taxon>Trematoda</taxon>
        <taxon>Digenea</taxon>
        <taxon>Plagiorchiida</taxon>
        <taxon>Troglotremata</taxon>
        <taxon>Troglotrematidae</taxon>
        <taxon>Paragonimus</taxon>
    </lineage>
</organism>
<keyword evidence="2" id="KW-0175">Coiled coil</keyword>
<evidence type="ECO:0000256" key="3">
    <source>
        <dbReference type="SAM" id="MobiDB-lite"/>
    </source>
</evidence>
<evidence type="ECO:0000256" key="1">
    <source>
        <dbReference type="ARBA" id="ARBA00022737"/>
    </source>
</evidence>
<accession>A0A8J4SLB5</accession>
<comment type="caution">
    <text evidence="4">The sequence shown here is derived from an EMBL/GenBank/DDBJ whole genome shotgun (WGS) entry which is preliminary data.</text>
</comment>